<evidence type="ECO:0000313" key="2">
    <source>
        <dbReference type="EMBL" id="SAZ83429.1"/>
    </source>
</evidence>
<evidence type="ECO:0008006" key="4">
    <source>
        <dbReference type="Google" id="ProtNLM"/>
    </source>
</evidence>
<dbReference type="RefSeq" id="WP_044266059.1">
    <property type="nucleotide sequence ID" value="NZ_ABJEES020000012.1"/>
</dbReference>
<feature type="signal peptide" evidence="1">
    <location>
        <begin position="1"/>
        <end position="26"/>
    </location>
</feature>
<protein>
    <recommendedName>
        <fullName evidence="4">Type 1 fimbrial protein</fullName>
    </recommendedName>
</protein>
<evidence type="ECO:0000313" key="3">
    <source>
        <dbReference type="Proteomes" id="UP000245995"/>
    </source>
</evidence>
<accession>A0AAW9LXA7</accession>
<evidence type="ECO:0000256" key="1">
    <source>
        <dbReference type="SAM" id="SignalP"/>
    </source>
</evidence>
<dbReference type="EMBL" id="LT556085">
    <property type="protein sequence ID" value="SAZ83429.1"/>
    <property type="molecule type" value="Genomic_DNA"/>
</dbReference>
<dbReference type="AlphaFoldDB" id="A0AAW9LXA7"/>
<reference evidence="2 3" key="1">
    <citation type="submission" date="2016-04" db="EMBL/GenBank/DDBJ databases">
        <authorList>
            <person name="Regsiter A."/>
            <person name="William W."/>
        </authorList>
    </citation>
    <scope>NUCLEOTIDE SEQUENCE [LARGE SCALE GENOMIC DNA]</scope>
    <source>
        <strain evidence="2 3">92</strain>
    </source>
</reference>
<sequence length="107" mass="11944">MLLSVTRKTSLPLLALLALFSFTAMADAGGQGGVIHFTGQIVEPPCNVSLEQQRLAMSCYNTGRTQTRYYSPQELLKAPQHFKQIAAVNLHYLDEKKKLAVMNISYR</sequence>
<proteinExistence type="predicted"/>
<gene>
    <name evidence="2" type="primary">ymdA</name>
    <name evidence="2" type="ORF">CITRO92_3198</name>
</gene>
<dbReference type="GeneID" id="93032643"/>
<organism evidence="2 3">
    <name type="scientific">Citrobacter amalonaticus</name>
    <dbReference type="NCBI Taxonomy" id="35703"/>
    <lineage>
        <taxon>Bacteria</taxon>
        <taxon>Pseudomonadati</taxon>
        <taxon>Pseudomonadota</taxon>
        <taxon>Gammaproteobacteria</taxon>
        <taxon>Enterobacterales</taxon>
        <taxon>Enterobacteriaceae</taxon>
        <taxon>Citrobacter</taxon>
    </lineage>
</organism>
<dbReference type="Proteomes" id="UP000245995">
    <property type="component" value="Chromosome CITRO92"/>
</dbReference>
<keyword evidence="1" id="KW-0732">Signal</keyword>
<name>A0AAW9LXA7_CITAM</name>
<feature type="chain" id="PRO_5043297659" description="Type 1 fimbrial protein" evidence="1">
    <location>
        <begin position="27"/>
        <end position="107"/>
    </location>
</feature>